<organism evidence="2 3">
    <name type="scientific">Carpediemonas membranifera</name>
    <dbReference type="NCBI Taxonomy" id="201153"/>
    <lineage>
        <taxon>Eukaryota</taxon>
        <taxon>Metamonada</taxon>
        <taxon>Carpediemonas-like organisms</taxon>
        <taxon>Carpediemonas</taxon>
    </lineage>
</organism>
<reference evidence="2" key="1">
    <citation type="submission" date="2021-05" db="EMBL/GenBank/DDBJ databases">
        <title>A free-living protist that lacks canonical eukaryotic 1 DNA replication and segregation systems.</title>
        <authorList>
            <person name="Salas-Leiva D.E."/>
            <person name="Tromer E.C."/>
            <person name="Curtis B.A."/>
            <person name="Jerlstrom-Hultqvist J."/>
            <person name="Kolisko M."/>
            <person name="Yi Z."/>
            <person name="Salas-Leiva J.S."/>
            <person name="Gallot-Lavallee L."/>
            <person name="Kops G.J.P.L."/>
            <person name="Archibald J.M."/>
            <person name="Simpson A.G.B."/>
            <person name="Roger A.J."/>
        </authorList>
    </citation>
    <scope>NUCLEOTIDE SEQUENCE</scope>
    <source>
        <strain evidence="2">BICM</strain>
    </source>
</reference>
<proteinExistence type="predicted"/>
<feature type="region of interest" description="Disordered" evidence="1">
    <location>
        <begin position="239"/>
        <end position="268"/>
    </location>
</feature>
<keyword evidence="3" id="KW-1185">Reference proteome</keyword>
<evidence type="ECO:0000313" key="3">
    <source>
        <dbReference type="Proteomes" id="UP000717585"/>
    </source>
</evidence>
<accession>A0A8J6BYH9</accession>
<dbReference type="Proteomes" id="UP000717585">
    <property type="component" value="Unassembled WGS sequence"/>
</dbReference>
<sequence length="448" mass="49188">MQAELHSELPRTVVSPNSQSIVANMRNDRVVEWADTISHGSMVIDLEDLNDTLSPLPQEQREFIRPLMENYVIHTGNSFIQRIQFIAIVTKALATPVAGPTTAVIRKARPIGQTPTVSRPLSAPRSRPLSIGGSGQLQPHSLRSVSVGRKRPDAEEQAGSRQTNGSSKVVSKTHMESLTARLAKEPSLPVKKKQKLVKEAEERAMEQCTFVPNVQQVGKVSLSRTADRLFRSNTVASLLRASSPGGTRSRRNSVESTLSNSQTIPRSDRRLLNIDGEAAALEVPSPPPKAPQEPTIGDIVGRGRRRREPLLSSEEREVLKCTFKPKMETNNVPGRSLVAARVSHMRAHAEDVANTTRLKNKLDDGARRTRREEILKPASSPYSAKPTIQPAMGYARRAAMKKALERESSRTATGFAGLWRGVELGDDEESEDPVGFGVTASMSDPSWR</sequence>
<dbReference type="AlphaFoldDB" id="A0A8J6BYH9"/>
<comment type="caution">
    <text evidence="2">The sequence shown here is derived from an EMBL/GenBank/DDBJ whole genome shotgun (WGS) entry which is preliminary data.</text>
</comment>
<feature type="compositionally biased region" description="Polar residues" evidence="1">
    <location>
        <begin position="254"/>
        <end position="265"/>
    </location>
</feature>
<feature type="region of interest" description="Disordered" evidence="1">
    <location>
        <begin position="109"/>
        <end position="172"/>
    </location>
</feature>
<evidence type="ECO:0000313" key="2">
    <source>
        <dbReference type="EMBL" id="KAG9394506.1"/>
    </source>
</evidence>
<gene>
    <name evidence="2" type="ORF">J8273_4180</name>
</gene>
<protein>
    <submittedName>
        <fullName evidence="2">Uncharacterized protein</fullName>
    </submittedName>
</protein>
<feature type="region of interest" description="Disordered" evidence="1">
    <location>
        <begin position="405"/>
        <end position="448"/>
    </location>
</feature>
<feature type="region of interest" description="Disordered" evidence="1">
    <location>
        <begin position="281"/>
        <end position="312"/>
    </location>
</feature>
<dbReference type="EMBL" id="JAHDYR010000015">
    <property type="protein sequence ID" value="KAG9394506.1"/>
    <property type="molecule type" value="Genomic_DNA"/>
</dbReference>
<feature type="compositionally biased region" description="Polar residues" evidence="1">
    <location>
        <begin position="159"/>
        <end position="170"/>
    </location>
</feature>
<name>A0A8J6BYH9_9EUKA</name>
<evidence type="ECO:0000256" key="1">
    <source>
        <dbReference type="SAM" id="MobiDB-lite"/>
    </source>
</evidence>